<dbReference type="GO" id="GO:0000160">
    <property type="term" value="P:phosphorelay signal transduction system"/>
    <property type="evidence" value="ECO:0007669"/>
    <property type="project" value="InterPro"/>
</dbReference>
<accession>A0A1N7SKV5</accession>
<proteinExistence type="predicted"/>
<dbReference type="SMART" id="SM00862">
    <property type="entry name" value="Trans_reg_C"/>
    <property type="match status" value="1"/>
</dbReference>
<evidence type="ECO:0000259" key="2">
    <source>
        <dbReference type="SMART" id="SM00862"/>
    </source>
</evidence>
<reference evidence="3 4" key="1">
    <citation type="submission" date="2016-12" db="EMBL/GenBank/DDBJ databases">
        <authorList>
            <person name="Song W.-J."/>
            <person name="Kurnit D.M."/>
        </authorList>
    </citation>
    <scope>NUCLEOTIDE SEQUENCE [LARGE SCALE GENOMIC DNA]</scope>
    <source>
        <strain evidence="3 4">STM7296</strain>
    </source>
</reference>
<dbReference type="InterPro" id="IPR001867">
    <property type="entry name" value="OmpR/PhoB-type_DNA-bd"/>
</dbReference>
<evidence type="ECO:0000256" key="1">
    <source>
        <dbReference type="ARBA" id="ARBA00023125"/>
    </source>
</evidence>
<dbReference type="GO" id="GO:0003677">
    <property type="term" value="F:DNA binding"/>
    <property type="evidence" value="ECO:0007669"/>
    <property type="project" value="UniProtKB-KW"/>
</dbReference>
<dbReference type="STRING" id="1247936.BN2475_910002"/>
<dbReference type="Proteomes" id="UP000187012">
    <property type="component" value="Unassembled WGS sequence"/>
</dbReference>
<name>A0A1N7SKV5_9BURK</name>
<dbReference type="AlphaFoldDB" id="A0A1N7SKV5"/>
<dbReference type="InterPro" id="IPR036388">
    <property type="entry name" value="WH-like_DNA-bd_sf"/>
</dbReference>
<evidence type="ECO:0000313" key="3">
    <source>
        <dbReference type="EMBL" id="SIT48018.1"/>
    </source>
</evidence>
<gene>
    <name evidence="3" type="ORF">BN2475_910002</name>
</gene>
<feature type="domain" description="OmpR/PhoB-type" evidence="2">
    <location>
        <begin position="30"/>
        <end position="104"/>
    </location>
</feature>
<dbReference type="InterPro" id="IPR016032">
    <property type="entry name" value="Sig_transdc_resp-reg_C-effctor"/>
</dbReference>
<organism evidence="3 4">
    <name type="scientific">Paraburkholderia ribeironis</name>
    <dbReference type="NCBI Taxonomy" id="1247936"/>
    <lineage>
        <taxon>Bacteria</taxon>
        <taxon>Pseudomonadati</taxon>
        <taxon>Pseudomonadota</taxon>
        <taxon>Betaproteobacteria</taxon>
        <taxon>Burkholderiales</taxon>
        <taxon>Burkholderiaceae</taxon>
        <taxon>Paraburkholderia</taxon>
    </lineage>
</organism>
<keyword evidence="1" id="KW-0238">DNA-binding</keyword>
<evidence type="ECO:0000313" key="4">
    <source>
        <dbReference type="Proteomes" id="UP000187012"/>
    </source>
</evidence>
<sequence>MSSDKRPSDIVECKMTFSLDTRTLGNISSGARTFLSRNQARLLELLLEGPRTKEVLMKRIWGDQGVIVSNASYYQLIAQLRRAFEMIGLPRLWVRTIPRYGLEFAIGGMHLGHYGCPHDHEVVDGRLVKKPLSAMTIGHCSGRCARHFQDSIVQSQETEPVRREVAPSVWTVVPRFKVESAGRYAAVSIAGSIEK</sequence>
<protein>
    <recommendedName>
        <fullName evidence="2">OmpR/PhoB-type domain-containing protein</fullName>
    </recommendedName>
</protein>
<dbReference type="EMBL" id="CYGX02000091">
    <property type="protein sequence ID" value="SIT48018.1"/>
    <property type="molecule type" value="Genomic_DNA"/>
</dbReference>
<dbReference type="SUPFAM" id="SSF46894">
    <property type="entry name" value="C-terminal effector domain of the bipartite response regulators"/>
    <property type="match status" value="1"/>
</dbReference>
<dbReference type="GO" id="GO:0006355">
    <property type="term" value="P:regulation of DNA-templated transcription"/>
    <property type="evidence" value="ECO:0007669"/>
    <property type="project" value="InterPro"/>
</dbReference>
<keyword evidence="4" id="KW-1185">Reference proteome</keyword>
<dbReference type="Gene3D" id="1.10.10.10">
    <property type="entry name" value="Winged helix-like DNA-binding domain superfamily/Winged helix DNA-binding domain"/>
    <property type="match status" value="1"/>
</dbReference>